<dbReference type="AlphaFoldDB" id="A0A8S3B558"/>
<protein>
    <submittedName>
        <fullName evidence="1">Uncharacterized protein</fullName>
    </submittedName>
</protein>
<dbReference type="InterPro" id="IPR023213">
    <property type="entry name" value="CAT-like_dom_sf"/>
</dbReference>
<organism evidence="1 2">
    <name type="scientific">Rotaria magnacalcarata</name>
    <dbReference type="NCBI Taxonomy" id="392030"/>
    <lineage>
        <taxon>Eukaryota</taxon>
        <taxon>Metazoa</taxon>
        <taxon>Spiralia</taxon>
        <taxon>Gnathifera</taxon>
        <taxon>Rotifera</taxon>
        <taxon>Eurotatoria</taxon>
        <taxon>Bdelloidea</taxon>
        <taxon>Philodinida</taxon>
        <taxon>Philodinidae</taxon>
        <taxon>Rotaria</taxon>
    </lineage>
</organism>
<dbReference type="EMBL" id="CAJOBI010142380">
    <property type="protein sequence ID" value="CAF4773732.1"/>
    <property type="molecule type" value="Genomic_DNA"/>
</dbReference>
<dbReference type="Proteomes" id="UP000676336">
    <property type="component" value="Unassembled WGS sequence"/>
</dbReference>
<comment type="caution">
    <text evidence="1">The sequence shown here is derived from an EMBL/GenBank/DDBJ whole genome shotgun (WGS) entry which is preliminary data.</text>
</comment>
<sequence>MLAGRIIEDEKGNVTVHLTNEGVLYTEAECPNQTMDYFITRTLSDEEFDYEHINT</sequence>
<proteinExistence type="predicted"/>
<gene>
    <name evidence="1" type="ORF">SMN809_LOCUS46043</name>
</gene>
<dbReference type="Gene3D" id="3.30.559.10">
    <property type="entry name" value="Chloramphenicol acetyltransferase-like domain"/>
    <property type="match status" value="1"/>
</dbReference>
<reference evidence="1" key="1">
    <citation type="submission" date="2021-02" db="EMBL/GenBank/DDBJ databases">
        <authorList>
            <person name="Nowell W R."/>
        </authorList>
    </citation>
    <scope>NUCLEOTIDE SEQUENCE</scope>
</reference>
<evidence type="ECO:0000313" key="1">
    <source>
        <dbReference type="EMBL" id="CAF4773732.1"/>
    </source>
</evidence>
<feature type="non-terminal residue" evidence="1">
    <location>
        <position position="55"/>
    </location>
</feature>
<name>A0A8S3B558_9BILA</name>
<evidence type="ECO:0000313" key="2">
    <source>
        <dbReference type="Proteomes" id="UP000676336"/>
    </source>
</evidence>
<accession>A0A8S3B558</accession>